<evidence type="ECO:0000313" key="1">
    <source>
        <dbReference type="EMBL" id="RCU42513.1"/>
    </source>
</evidence>
<proteinExistence type="predicted"/>
<comment type="caution">
    <text evidence="1">The sequence shown here is derived from an EMBL/GenBank/DDBJ whole genome shotgun (WGS) entry which is preliminary data.</text>
</comment>
<accession>A0A429V2U6</accession>
<dbReference type="AlphaFoldDB" id="A0A368MXD8"/>
<dbReference type="RefSeq" id="WP_114304206.1">
    <property type="nucleotide sequence ID" value="NZ_QPIE01000006.1"/>
</dbReference>
<dbReference type="OrthoDB" id="1262188at2"/>
<sequence length="87" mass="10687">MKYTLLKRRKSVNVKSNSEFVTWMRKNDIEPWHTNEEFMKGYAHRKMTFENIDIPYENPSLFVEALVKNNLLKIEKRMQNFWSFLKK</sequence>
<name>A0A368MXD8_9FLAO</name>
<dbReference type="Proteomes" id="UP000252172">
    <property type="component" value="Unassembled WGS sequence"/>
</dbReference>
<reference evidence="1 2" key="1">
    <citation type="submission" date="2018-07" db="EMBL/GenBank/DDBJ databases">
        <title>Chryseobacterium lacus sp. nov., isolated from lake water.</title>
        <authorList>
            <person name="Li C.-M."/>
        </authorList>
    </citation>
    <scope>NUCLEOTIDE SEQUENCE [LARGE SCALE GENOMIC DNA]</scope>
    <source>
        <strain evidence="1 2">YLOS41</strain>
    </source>
</reference>
<gene>
    <name evidence="1" type="ORF">DQ356_09295</name>
</gene>
<dbReference type="EMBL" id="QPIE01000006">
    <property type="protein sequence ID" value="RCU42513.1"/>
    <property type="molecule type" value="Genomic_DNA"/>
</dbReference>
<accession>A0A368MXD8</accession>
<organism evidence="1 2">
    <name type="scientific">Chryseobacterium lacus</name>
    <dbReference type="NCBI Taxonomy" id="2058346"/>
    <lineage>
        <taxon>Bacteria</taxon>
        <taxon>Pseudomonadati</taxon>
        <taxon>Bacteroidota</taxon>
        <taxon>Flavobacteriia</taxon>
        <taxon>Flavobacteriales</taxon>
        <taxon>Weeksellaceae</taxon>
        <taxon>Chryseobacterium group</taxon>
        <taxon>Chryseobacterium</taxon>
    </lineage>
</organism>
<keyword evidence="2" id="KW-1185">Reference proteome</keyword>
<evidence type="ECO:0000313" key="2">
    <source>
        <dbReference type="Proteomes" id="UP000252172"/>
    </source>
</evidence>
<protein>
    <submittedName>
        <fullName evidence="1">Uncharacterized protein</fullName>
    </submittedName>
</protein>